<accession>A0ABT1G7K9</accession>
<keyword evidence="1" id="KW-0812">Transmembrane</keyword>
<keyword evidence="1" id="KW-1133">Transmembrane helix</keyword>
<evidence type="ECO:0000256" key="1">
    <source>
        <dbReference type="SAM" id="Phobius"/>
    </source>
</evidence>
<protein>
    <submittedName>
        <fullName evidence="2">Multicomponent Na+:H+ antiporter subunit G</fullName>
    </submittedName>
</protein>
<dbReference type="Proteomes" id="UP001523550">
    <property type="component" value="Unassembled WGS sequence"/>
</dbReference>
<dbReference type="InterPro" id="IPR005133">
    <property type="entry name" value="PhaG_MnhG_YufB"/>
</dbReference>
<keyword evidence="3" id="KW-1185">Reference proteome</keyword>
<reference evidence="2 3" key="1">
    <citation type="submission" date="2022-03" db="EMBL/GenBank/DDBJ databases">
        <title>Genomic Encyclopedia of Type Strains, Phase III (KMG-III): the genomes of soil and plant-associated and newly described type strains.</title>
        <authorList>
            <person name="Whitman W."/>
        </authorList>
    </citation>
    <scope>NUCLEOTIDE SEQUENCE [LARGE SCALE GENOMIC DNA]</scope>
    <source>
        <strain evidence="2 3">BSker1</strain>
    </source>
</reference>
<evidence type="ECO:0000313" key="2">
    <source>
        <dbReference type="EMBL" id="MCP1727062.1"/>
    </source>
</evidence>
<dbReference type="PANTHER" id="PTHR34703:SF1">
    <property type="entry name" value="ANTIPORTER SUBUNIT MNHG2-RELATED"/>
    <property type="match status" value="1"/>
</dbReference>
<sequence length="109" mass="11537">MELFINLISGTMLAVGSLLLLIGGVGLIRFPDFYSRIQAAGITDSLCSILILVGLMLQADTIPVAAKLLFTLLFLLFTAPTASHALAKAARHSKLDPWQPGKGGASSKR</sequence>
<keyword evidence="1" id="KW-0472">Membrane</keyword>
<comment type="caution">
    <text evidence="2">The sequence shown here is derived from an EMBL/GenBank/DDBJ whole genome shotgun (WGS) entry which is preliminary data.</text>
</comment>
<feature type="transmembrane region" description="Helical" evidence="1">
    <location>
        <begin position="40"/>
        <end position="59"/>
    </location>
</feature>
<organism evidence="2 3">
    <name type="scientific">Natronospira proteinivora</name>
    <dbReference type="NCBI Taxonomy" id="1807133"/>
    <lineage>
        <taxon>Bacteria</taxon>
        <taxon>Pseudomonadati</taxon>
        <taxon>Pseudomonadota</taxon>
        <taxon>Gammaproteobacteria</taxon>
        <taxon>Natronospirales</taxon>
        <taxon>Natronospiraceae</taxon>
        <taxon>Natronospira</taxon>
    </lineage>
</organism>
<feature type="transmembrane region" description="Helical" evidence="1">
    <location>
        <begin position="6"/>
        <end position="28"/>
    </location>
</feature>
<dbReference type="Pfam" id="PF03334">
    <property type="entry name" value="PhaG_MnhG_YufB"/>
    <property type="match status" value="1"/>
</dbReference>
<dbReference type="PANTHER" id="PTHR34703">
    <property type="entry name" value="ANTIPORTER SUBUNIT MNHG2-RELATED"/>
    <property type="match status" value="1"/>
</dbReference>
<dbReference type="RefSeq" id="WP_253446344.1">
    <property type="nucleotide sequence ID" value="NZ_JALJYF010000001.1"/>
</dbReference>
<gene>
    <name evidence="2" type="ORF">J2T60_001027</name>
</gene>
<dbReference type="NCBIfam" id="TIGR01300">
    <property type="entry name" value="CPA3_mnhG_phaG"/>
    <property type="match status" value="1"/>
</dbReference>
<feature type="transmembrane region" description="Helical" evidence="1">
    <location>
        <begin position="65"/>
        <end position="87"/>
    </location>
</feature>
<dbReference type="EMBL" id="JALJYF010000001">
    <property type="protein sequence ID" value="MCP1727062.1"/>
    <property type="molecule type" value="Genomic_DNA"/>
</dbReference>
<name>A0ABT1G7K9_9GAMM</name>
<evidence type="ECO:0000313" key="3">
    <source>
        <dbReference type="Proteomes" id="UP001523550"/>
    </source>
</evidence>
<proteinExistence type="predicted"/>